<name>A0ABY6J5C9_9BACT</name>
<sequence>MAPLNNYNPPVSRDLNYKTLICQLSTALKVPEALVTYVLLEKLYSEKPLECKRFLPQSALHHSVTLSKGTYQLITLYDRMFLRFADGTTISACHADMTWAEFFREKCIGRPQQIFTTLLEVMRKRGL</sequence>
<protein>
    <recommendedName>
        <fullName evidence="3">Transposase</fullName>
    </recommendedName>
</protein>
<accession>A0ABY6J5C9</accession>
<dbReference type="Proteomes" id="UP001162741">
    <property type="component" value="Chromosome"/>
</dbReference>
<dbReference type="EMBL" id="CP107006">
    <property type="protein sequence ID" value="UYQ93384.1"/>
    <property type="molecule type" value="Genomic_DNA"/>
</dbReference>
<dbReference type="RefSeq" id="WP_264281474.1">
    <property type="nucleotide sequence ID" value="NZ_CP107006.1"/>
</dbReference>
<evidence type="ECO:0000313" key="1">
    <source>
        <dbReference type="EMBL" id="UYQ93384.1"/>
    </source>
</evidence>
<evidence type="ECO:0008006" key="3">
    <source>
        <dbReference type="Google" id="ProtNLM"/>
    </source>
</evidence>
<organism evidence="1 2">
    <name type="scientific">Chitinophaga horti</name>
    <dbReference type="NCBI Taxonomy" id="2920382"/>
    <lineage>
        <taxon>Bacteria</taxon>
        <taxon>Pseudomonadati</taxon>
        <taxon>Bacteroidota</taxon>
        <taxon>Chitinophagia</taxon>
        <taxon>Chitinophagales</taxon>
        <taxon>Chitinophagaceae</taxon>
        <taxon>Chitinophaga</taxon>
    </lineage>
</organism>
<proteinExistence type="predicted"/>
<reference evidence="1" key="1">
    <citation type="submission" date="2022-10" db="EMBL/GenBank/DDBJ databases">
        <title>Chitinophaga sp. nov., isolated from soil.</title>
        <authorList>
            <person name="Jeon C.O."/>
        </authorList>
    </citation>
    <scope>NUCLEOTIDE SEQUENCE</scope>
    <source>
        <strain evidence="1">R8</strain>
    </source>
</reference>
<keyword evidence="2" id="KW-1185">Reference proteome</keyword>
<evidence type="ECO:0000313" key="2">
    <source>
        <dbReference type="Proteomes" id="UP001162741"/>
    </source>
</evidence>
<gene>
    <name evidence="1" type="ORF">MKQ68_25200</name>
</gene>